<keyword evidence="3" id="KW-0067">ATP-binding</keyword>
<dbReference type="PANTHER" id="PTHR42939">
    <property type="entry name" value="ABC TRANSPORTER ATP-BINDING PROTEIN ALBC-RELATED"/>
    <property type="match status" value="1"/>
</dbReference>
<sequence>MANLVDRNFASGSIDVAIPLIELEQISKQYGRRPVLEDVSFTIEKGTATALIGRNGSGKSTLLSILAGLVHISSGKLSCKDSNLRIGYAPEMFPGLKLTPEQYLRSMGQISGLAPVLIEQELTTLFQLFKLEHFRKQSMLNFSKGMLQKINLIQSLLGSPSLLLLDEPMSGLDLPSMNKLAELLIGLRNKGTAIVFSVHEPQWIELLADQVHVIHEGKIVKSIQGSEKLNFKPSTYILLSNLSIQKLQQLKEMAGFIAINTFKDSCNIARTALTVTSSESDAFLRVILESGGSIQSVEPRGGSHDLEKWMNPRS</sequence>
<dbReference type="InterPro" id="IPR003439">
    <property type="entry name" value="ABC_transporter-like_ATP-bd"/>
</dbReference>
<dbReference type="PANTHER" id="PTHR42939:SF1">
    <property type="entry name" value="ABC TRANSPORTER ATP-BINDING PROTEIN ALBC-RELATED"/>
    <property type="match status" value="1"/>
</dbReference>
<dbReference type="Proteomes" id="UP000187465">
    <property type="component" value="Unassembled WGS sequence"/>
</dbReference>
<dbReference type="SMART" id="SM00382">
    <property type="entry name" value="AAA"/>
    <property type="match status" value="1"/>
</dbReference>
<comment type="caution">
    <text evidence="5">The sequence shown here is derived from an EMBL/GenBank/DDBJ whole genome shotgun (WGS) entry which is preliminary data.</text>
</comment>
<dbReference type="GO" id="GO:0005524">
    <property type="term" value="F:ATP binding"/>
    <property type="evidence" value="ECO:0007669"/>
    <property type="project" value="UniProtKB-KW"/>
</dbReference>
<dbReference type="AlphaFoldDB" id="A0A1R0WRM0"/>
<dbReference type="Gene3D" id="3.40.50.300">
    <property type="entry name" value="P-loop containing nucleotide triphosphate hydrolases"/>
    <property type="match status" value="1"/>
</dbReference>
<dbReference type="Pfam" id="PF00005">
    <property type="entry name" value="ABC_tran"/>
    <property type="match status" value="1"/>
</dbReference>
<evidence type="ECO:0000256" key="2">
    <source>
        <dbReference type="ARBA" id="ARBA00022741"/>
    </source>
</evidence>
<dbReference type="EMBL" id="MKQP01000111">
    <property type="protein sequence ID" value="OMD19891.1"/>
    <property type="molecule type" value="Genomic_DNA"/>
</dbReference>
<reference evidence="5 6" key="1">
    <citation type="submission" date="2016-10" db="EMBL/GenBank/DDBJ databases">
        <title>Paenibacillus species isolates.</title>
        <authorList>
            <person name="Beno S.M."/>
        </authorList>
    </citation>
    <scope>NUCLEOTIDE SEQUENCE [LARGE SCALE GENOMIC DNA]</scope>
    <source>
        <strain evidence="5 6">FSL H7-0604</strain>
    </source>
</reference>
<evidence type="ECO:0000256" key="3">
    <source>
        <dbReference type="ARBA" id="ARBA00022840"/>
    </source>
</evidence>
<organism evidence="5 6">
    <name type="scientific">Paenibacillus odorifer</name>
    <dbReference type="NCBI Taxonomy" id="189426"/>
    <lineage>
        <taxon>Bacteria</taxon>
        <taxon>Bacillati</taxon>
        <taxon>Bacillota</taxon>
        <taxon>Bacilli</taxon>
        <taxon>Bacillales</taxon>
        <taxon>Paenibacillaceae</taxon>
        <taxon>Paenibacillus</taxon>
    </lineage>
</organism>
<evidence type="ECO:0000259" key="4">
    <source>
        <dbReference type="PROSITE" id="PS50893"/>
    </source>
</evidence>
<dbReference type="SUPFAM" id="SSF52540">
    <property type="entry name" value="P-loop containing nucleoside triphosphate hydrolases"/>
    <property type="match status" value="1"/>
</dbReference>
<dbReference type="CDD" id="cd03230">
    <property type="entry name" value="ABC_DR_subfamily_A"/>
    <property type="match status" value="1"/>
</dbReference>
<protein>
    <recommendedName>
        <fullName evidence="4">ABC transporter domain-containing protein</fullName>
    </recommendedName>
</protein>
<evidence type="ECO:0000313" key="5">
    <source>
        <dbReference type="EMBL" id="OMD19891.1"/>
    </source>
</evidence>
<proteinExistence type="predicted"/>
<dbReference type="RefSeq" id="WP_036688029.1">
    <property type="nucleotide sequence ID" value="NZ_MKQP01000111.1"/>
</dbReference>
<name>A0A1R0WRM0_9BACL</name>
<evidence type="ECO:0000256" key="1">
    <source>
        <dbReference type="ARBA" id="ARBA00022448"/>
    </source>
</evidence>
<dbReference type="InterPro" id="IPR027417">
    <property type="entry name" value="P-loop_NTPase"/>
</dbReference>
<dbReference type="InterPro" id="IPR003593">
    <property type="entry name" value="AAA+_ATPase"/>
</dbReference>
<accession>A0A1R0WRM0</accession>
<gene>
    <name evidence="5" type="ORF">BJP51_11225</name>
</gene>
<dbReference type="PROSITE" id="PS00211">
    <property type="entry name" value="ABC_TRANSPORTER_1"/>
    <property type="match status" value="1"/>
</dbReference>
<dbReference type="PROSITE" id="PS50893">
    <property type="entry name" value="ABC_TRANSPORTER_2"/>
    <property type="match status" value="1"/>
</dbReference>
<keyword evidence="1" id="KW-0813">Transport</keyword>
<dbReference type="GO" id="GO:0016887">
    <property type="term" value="F:ATP hydrolysis activity"/>
    <property type="evidence" value="ECO:0007669"/>
    <property type="project" value="InterPro"/>
</dbReference>
<keyword evidence="2" id="KW-0547">Nucleotide-binding</keyword>
<feature type="domain" description="ABC transporter" evidence="4">
    <location>
        <begin position="21"/>
        <end position="241"/>
    </location>
</feature>
<dbReference type="InterPro" id="IPR017871">
    <property type="entry name" value="ABC_transporter-like_CS"/>
</dbReference>
<dbReference type="InterPro" id="IPR051782">
    <property type="entry name" value="ABC_Transporter_VariousFunc"/>
</dbReference>
<evidence type="ECO:0000313" key="6">
    <source>
        <dbReference type="Proteomes" id="UP000187465"/>
    </source>
</evidence>